<name>A0AAV7KB16_9METZ</name>
<evidence type="ECO:0000313" key="3">
    <source>
        <dbReference type="EMBL" id="KAI6658115.1"/>
    </source>
</evidence>
<comment type="caution">
    <text evidence="3">The sequence shown here is derived from an EMBL/GenBank/DDBJ whole genome shotgun (WGS) entry which is preliminary data.</text>
</comment>
<accession>A0AAV7KB16</accession>
<feature type="compositionally biased region" description="Polar residues" evidence="2">
    <location>
        <begin position="208"/>
        <end position="219"/>
    </location>
</feature>
<keyword evidence="4" id="KW-1185">Reference proteome</keyword>
<feature type="compositionally biased region" description="Basic and acidic residues" evidence="2">
    <location>
        <begin position="188"/>
        <end position="204"/>
    </location>
</feature>
<dbReference type="Proteomes" id="UP001165289">
    <property type="component" value="Unassembled WGS sequence"/>
</dbReference>
<protein>
    <submittedName>
        <fullName evidence="3">Uncharacterized protein</fullName>
    </submittedName>
</protein>
<keyword evidence="1" id="KW-0175">Coiled coil</keyword>
<dbReference type="EMBL" id="JAKMXF010000110">
    <property type="protein sequence ID" value="KAI6658115.1"/>
    <property type="molecule type" value="Genomic_DNA"/>
</dbReference>
<organism evidence="3 4">
    <name type="scientific">Oopsacas minuta</name>
    <dbReference type="NCBI Taxonomy" id="111878"/>
    <lineage>
        <taxon>Eukaryota</taxon>
        <taxon>Metazoa</taxon>
        <taxon>Porifera</taxon>
        <taxon>Hexactinellida</taxon>
        <taxon>Hexasterophora</taxon>
        <taxon>Lyssacinosida</taxon>
        <taxon>Leucopsacidae</taxon>
        <taxon>Oopsacas</taxon>
    </lineage>
</organism>
<evidence type="ECO:0000313" key="4">
    <source>
        <dbReference type="Proteomes" id="UP001165289"/>
    </source>
</evidence>
<sequence length="234" mass="26742">MSEHTNTLLGEFSALRTEIRDKFQLIKINLNHREQELNKRVNELEDNYKNQSEGILSDLKKLQSTYKVLEGNLNTKELAGTQEATLSLITDKIEVLQTSYAQLQCHVSIKIDTEHIVSIVDKLGDITYGEGKDTVSPDLATRPILRSHTPDPYTSEDTFSYPKRSGRHSTVEPFTKSDNFSTQSLYSRYERSTPDSTHRMERRVPRTISETGHGYSTPQPVKKSANIIGKRKWK</sequence>
<dbReference type="AlphaFoldDB" id="A0AAV7KB16"/>
<evidence type="ECO:0000256" key="1">
    <source>
        <dbReference type="SAM" id="Coils"/>
    </source>
</evidence>
<feature type="compositionally biased region" description="Polar residues" evidence="2">
    <location>
        <begin position="176"/>
        <end position="186"/>
    </location>
</feature>
<reference evidence="3 4" key="1">
    <citation type="journal article" date="2023" name="BMC Biol.">
        <title>The compact genome of the sponge Oopsacas minuta (Hexactinellida) is lacking key metazoan core genes.</title>
        <authorList>
            <person name="Santini S."/>
            <person name="Schenkelaars Q."/>
            <person name="Jourda C."/>
            <person name="Duchesne M."/>
            <person name="Belahbib H."/>
            <person name="Rocher C."/>
            <person name="Selva M."/>
            <person name="Riesgo A."/>
            <person name="Vervoort M."/>
            <person name="Leys S.P."/>
            <person name="Kodjabachian L."/>
            <person name="Le Bivic A."/>
            <person name="Borchiellini C."/>
            <person name="Claverie J.M."/>
            <person name="Renard E."/>
        </authorList>
    </citation>
    <scope>NUCLEOTIDE SEQUENCE [LARGE SCALE GENOMIC DNA]</scope>
    <source>
        <strain evidence="3">SPO-2</strain>
    </source>
</reference>
<feature type="region of interest" description="Disordered" evidence="2">
    <location>
        <begin position="142"/>
        <end position="234"/>
    </location>
</feature>
<gene>
    <name evidence="3" type="ORF">LOD99_15828</name>
</gene>
<evidence type="ECO:0000256" key="2">
    <source>
        <dbReference type="SAM" id="MobiDB-lite"/>
    </source>
</evidence>
<proteinExistence type="predicted"/>
<feature type="coiled-coil region" evidence="1">
    <location>
        <begin position="27"/>
        <end position="79"/>
    </location>
</feature>